<evidence type="ECO:0000256" key="9">
    <source>
        <dbReference type="PIRNR" id="PIRNR000159"/>
    </source>
</evidence>
<dbReference type="GO" id="GO:0016903">
    <property type="term" value="F:oxidoreductase activity, acting on the aldehyde or oxo group of donors"/>
    <property type="evidence" value="ECO:0007669"/>
    <property type="project" value="InterPro"/>
</dbReference>
<evidence type="ECO:0000256" key="13">
    <source>
        <dbReference type="SAM" id="MobiDB-lite"/>
    </source>
</evidence>
<dbReference type="InterPro" id="IPR011766">
    <property type="entry name" value="TPP_enzyme_TPP-bd"/>
</dbReference>
<feature type="binding site" evidence="10">
    <location>
        <begin position="977"/>
        <end position="980"/>
    </location>
    <ligand>
        <name>thiamine diphosphate</name>
        <dbReference type="ChEBI" id="CHEBI:58937"/>
    </ligand>
</feature>
<dbReference type="Gene3D" id="3.40.920.10">
    <property type="entry name" value="Pyruvate-ferredoxin oxidoreductase, PFOR, domain III"/>
    <property type="match status" value="1"/>
</dbReference>
<feature type="binding site" evidence="12">
    <location>
        <position position="763"/>
    </location>
    <ligand>
        <name>[4Fe-4S] cluster</name>
        <dbReference type="ChEBI" id="CHEBI:49883"/>
        <label>1</label>
    </ligand>
</feature>
<dbReference type="FunFam" id="3.40.920.10:FF:000001">
    <property type="entry name" value="Pyruvate:ferredoxin (Flavodoxin) oxidoreductase"/>
    <property type="match status" value="1"/>
</dbReference>
<feature type="binding site" evidence="12">
    <location>
        <position position="700"/>
    </location>
    <ligand>
        <name>[4Fe-4S] cluster</name>
        <dbReference type="ChEBI" id="CHEBI:49883"/>
        <label>1</label>
    </ligand>
</feature>
<feature type="binding site" evidence="10">
    <location>
        <position position="31"/>
    </location>
    <ligand>
        <name>pyruvate</name>
        <dbReference type="ChEBI" id="CHEBI:15361"/>
    </ligand>
</feature>
<feature type="binding site" evidence="10">
    <location>
        <begin position="1006"/>
        <end position="1011"/>
    </location>
    <ligand>
        <name>thiamine diphosphate</name>
        <dbReference type="ChEBI" id="CHEBI:58937"/>
    </ligand>
</feature>
<dbReference type="FunFam" id="3.40.50.970:FF:000012">
    <property type="entry name" value="Pyruvate:ferredoxin (Flavodoxin) oxidoreductase"/>
    <property type="match status" value="1"/>
</dbReference>
<dbReference type="Pfam" id="PF01558">
    <property type="entry name" value="POR"/>
    <property type="match status" value="1"/>
</dbReference>
<feature type="region of interest" description="Disordered" evidence="13">
    <location>
        <begin position="1185"/>
        <end position="1206"/>
    </location>
</feature>
<dbReference type="SUPFAM" id="SSF53323">
    <property type="entry name" value="Pyruvate-ferredoxin oxidoreductase, PFOR, domain III"/>
    <property type="match status" value="1"/>
</dbReference>
<keyword evidence="3 12" id="KW-0004">4Fe-4S</keyword>
<reference evidence="15" key="1">
    <citation type="submission" date="2020-07" db="EMBL/GenBank/DDBJ databases">
        <title>Huge and variable diversity of episymbiotic CPR bacteria and DPANN archaea in groundwater ecosystems.</title>
        <authorList>
            <person name="He C.Y."/>
            <person name="Keren R."/>
            <person name="Whittaker M."/>
            <person name="Farag I.F."/>
            <person name="Doudna J."/>
            <person name="Cate J.H.D."/>
            <person name="Banfield J.F."/>
        </authorList>
    </citation>
    <scope>NUCLEOTIDE SEQUENCE</scope>
    <source>
        <strain evidence="15">NC_groundwater_763_Ag_S-0.2um_68_21</strain>
    </source>
</reference>
<comment type="similarity">
    <text evidence="1 9">Belongs to the pyruvate:ferredoxin/flavodoxin oxidoreductase family.</text>
</comment>
<keyword evidence="4 12" id="KW-0479">Metal-binding</keyword>
<gene>
    <name evidence="15" type="primary">nifJ</name>
    <name evidence="15" type="ORF">HYZ11_15730</name>
</gene>
<dbReference type="GO" id="GO:0006979">
    <property type="term" value="P:response to oxidative stress"/>
    <property type="evidence" value="ECO:0007669"/>
    <property type="project" value="TreeGrafter"/>
</dbReference>
<dbReference type="Gene3D" id="3.40.50.970">
    <property type="match status" value="2"/>
</dbReference>
<dbReference type="FunFam" id="3.30.70.20:FF:000022">
    <property type="entry name" value="Pyruvate:ferredoxin (Flavodoxin) oxidoreductase"/>
    <property type="match status" value="1"/>
</dbReference>
<dbReference type="PIRSF" id="PIRSF000159">
    <property type="entry name" value="NifJ"/>
    <property type="match status" value="1"/>
</dbReference>
<evidence type="ECO:0000313" key="16">
    <source>
        <dbReference type="Proteomes" id="UP000782312"/>
    </source>
</evidence>
<feature type="site" description="Important for catalytic activity" evidence="11">
    <location>
        <position position="114"/>
    </location>
</feature>
<feature type="binding site" evidence="10">
    <location>
        <position position="832"/>
    </location>
    <ligand>
        <name>thiamine diphosphate</name>
        <dbReference type="ChEBI" id="CHEBI:58937"/>
    </ligand>
</feature>
<dbReference type="GO" id="GO:0051539">
    <property type="term" value="F:4 iron, 4 sulfur cluster binding"/>
    <property type="evidence" value="ECO:0007669"/>
    <property type="project" value="UniProtKB-KW"/>
</dbReference>
<sequence>MSPITETMDGNEAVASVAYRTNEVIAIYPITPSSPMGESSDAWASEGKPNVWGTAPSVIEMQSEAGAAGAVHGALQTGSLTTTFTASQGLLLMIPVMFKLAGELTPTVFHVAARSVAAHALSIFGDHSDVMAARGTGFALLCSGSVQEAQDFALISQAATLESRIPFLHFFDGFRTSHEVSKIEVLPDDDLRSLIDEDLILAHRARALSPEHPVVRGTAQNPDVFFQGREASNRFYLACPGIVQKAMDRFRELTGRAYRLYDYHGAPDADRVIVLMGSGAETVHETVDHLLAQGEKVGVLKVRLFRPFDVRRFMEALPPTVRSVAVLDRTKEPGSGGEPLYLDAVNALEEARQGGWSFESPRLPRIIGGRYGLSSKEFTPAMAKAVFEHLAQPDLKNHFTIGIEDDVTHTSLPFDADFSIEPESVYRAVFYGLGSDGTVGANKNSIKIIGEKTGNFAQGYFVYDSRKAGAITISHLRFGPASIRSSHLITRANFLGCHQHHFLDRYDMLKSLVPGGTFLLNTPYPSDKVWDTLPLEVQETVVRKRLRFYVIDAYKVAGESGMGRHINTVMQVCFFAISGILPRDEAIGAIKESIQKTYGRKGDEIVQMNIRAVDGTLAHLHEVRVPEGGTSTRRMIPPVPDEAPAFVREVIGPIIAGEGDALPVSRVPIDGTFPSATGRWEKRNIAIEIPAWEPGTCIECGKCAFVCPHSVIRIKVVEPGELAGAPASLLSKDARDREWEDMKYIIQVSPEDCTGCGICVDVCPARNKSQARLKALNMTDKAPILERERANWDFFAALPETDRRKVRVNTIRQQQVQQPLFEFSGACPGCGETPYLKLLTQLWGDRLLVANATGCSSIYGANLPTTPWSVNREGRGPAWANSLFEDNAEFGLGFRVSIDKQAEAARQLVALAAGAIGEELAKAILEAVQEDEADIHEQRARVEILKQKLAGMGTPEAKRLLGLVDALVRKSIWIVGGDGWAYDIGFGGLDHVLASGRNVNILVMDTEVYSNTGGQMSKATPRGAVAKFATSGKATGKKDLGLIAMTYGNVYIARVAMGAKDEHTLRAFLEAEAYPGPSLIIAYAHCIAHGINMTTGMKNQKAAVDSGQWPLYRYHPCRAAKGENPLQLDSGPPKMPVSRYMAMENRFRMLGMTDPGAAKRLAQEAQEEVRQRWALYEHLAARKFSSNGASPEAGRPAAKAGEEAEG</sequence>
<feature type="binding site" evidence="12">
    <location>
        <position position="830"/>
    </location>
    <ligand>
        <name>[4Fe-4S] cluster</name>
        <dbReference type="ChEBI" id="CHEBI:49883"/>
        <label>3</label>
    </ligand>
</feature>
<comment type="cofactor">
    <cofactor evidence="12">
        <name>[4Fe-4S] cluster</name>
        <dbReference type="ChEBI" id="CHEBI:49883"/>
    </cofactor>
    <text evidence="12">Binds 3 [4Fe-4S] clusters per subunit.</text>
</comment>
<dbReference type="Gene3D" id="4.10.780.10">
    <property type="entry name" value="Pyruvate-flavodoxin oxidoreductase, EKR domain"/>
    <property type="match status" value="1"/>
</dbReference>
<feature type="site" description="Important for catalytic activity" evidence="11">
    <location>
        <position position="64"/>
    </location>
</feature>
<feature type="binding site" evidence="12">
    <location>
        <position position="707"/>
    </location>
    <ligand>
        <name>[4Fe-4S] cluster</name>
        <dbReference type="ChEBI" id="CHEBI:49883"/>
        <label>2</label>
    </ligand>
</feature>
<keyword evidence="7 12" id="KW-0408">Iron</keyword>
<evidence type="ECO:0000313" key="15">
    <source>
        <dbReference type="EMBL" id="MBI3129056.1"/>
    </source>
</evidence>
<dbReference type="GO" id="GO:0044281">
    <property type="term" value="P:small molecule metabolic process"/>
    <property type="evidence" value="ECO:0007669"/>
    <property type="project" value="UniProtKB-ARBA"/>
</dbReference>
<feature type="binding site" evidence="12">
    <location>
        <position position="753"/>
    </location>
    <ligand>
        <name>[4Fe-4S] cluster</name>
        <dbReference type="ChEBI" id="CHEBI:49883"/>
        <label>2</label>
    </ligand>
</feature>
<dbReference type="Gene3D" id="3.40.50.920">
    <property type="match status" value="1"/>
</dbReference>
<dbReference type="InterPro" id="IPR011895">
    <property type="entry name" value="Pyrv_flavodox_OxRed"/>
</dbReference>
<accession>A0A932MRH3</accession>
<dbReference type="SMART" id="SM00890">
    <property type="entry name" value="EKR"/>
    <property type="match status" value="1"/>
</dbReference>
<dbReference type="InterPro" id="IPR019752">
    <property type="entry name" value="Pyrv/ketoisovalerate_OxRed_cat"/>
</dbReference>
<feature type="binding site" evidence="10">
    <location>
        <position position="64"/>
    </location>
    <ligand>
        <name>thiamine diphosphate</name>
        <dbReference type="ChEBI" id="CHEBI:58937"/>
    </ligand>
</feature>
<dbReference type="GO" id="GO:0022900">
    <property type="term" value="P:electron transport chain"/>
    <property type="evidence" value="ECO:0007669"/>
    <property type="project" value="InterPro"/>
</dbReference>
<dbReference type="Pfam" id="PF12838">
    <property type="entry name" value="Fer4_7"/>
    <property type="match status" value="1"/>
</dbReference>
<feature type="site" description="Important for catalytic activity" evidence="11">
    <location>
        <position position="31"/>
    </location>
</feature>
<evidence type="ECO:0000256" key="3">
    <source>
        <dbReference type="ARBA" id="ARBA00022485"/>
    </source>
</evidence>
<feature type="binding site" evidence="12">
    <location>
        <position position="855"/>
    </location>
    <ligand>
        <name>[4Fe-4S] cluster</name>
        <dbReference type="ChEBI" id="CHEBI:49883"/>
        <label>3</label>
    </ligand>
</feature>
<feature type="binding site" evidence="10">
    <location>
        <position position="855"/>
    </location>
    <ligand>
        <name>thiamine diphosphate</name>
        <dbReference type="ChEBI" id="CHEBI:58937"/>
    </ligand>
</feature>
<feature type="domain" description="4Fe-4S ferredoxin-type" evidence="14">
    <location>
        <begin position="744"/>
        <end position="773"/>
    </location>
</feature>
<dbReference type="InterPro" id="IPR029061">
    <property type="entry name" value="THDP-binding"/>
</dbReference>
<dbReference type="CDD" id="cd07034">
    <property type="entry name" value="TPP_PYR_PFOR_IOR-alpha_like"/>
    <property type="match status" value="1"/>
</dbReference>
<feature type="domain" description="4Fe-4S ferredoxin-type" evidence="14">
    <location>
        <begin position="688"/>
        <end position="717"/>
    </location>
</feature>
<evidence type="ECO:0000256" key="10">
    <source>
        <dbReference type="PIRSR" id="PIRSR000159-1"/>
    </source>
</evidence>
<comment type="caution">
    <text evidence="15">The sequence shown here is derived from an EMBL/GenBank/DDBJ whole genome shotgun (WGS) entry which is preliminary data.</text>
</comment>
<evidence type="ECO:0000256" key="5">
    <source>
        <dbReference type="ARBA" id="ARBA00022982"/>
    </source>
</evidence>
<dbReference type="Gene3D" id="3.30.70.20">
    <property type="match status" value="1"/>
</dbReference>
<keyword evidence="8 12" id="KW-0411">Iron-sulfur</keyword>
<feature type="site" description="Important for catalytic activity" evidence="11">
    <location>
        <position position="1011"/>
    </location>
</feature>
<dbReference type="InterPro" id="IPR033412">
    <property type="entry name" value="PFOR_II"/>
</dbReference>
<name>A0A932MRH3_UNCTE</name>
<proteinExistence type="inferred from homology"/>
<dbReference type="InterPro" id="IPR002869">
    <property type="entry name" value="Pyrv_flavodox_OxRed_cen"/>
</dbReference>
<evidence type="ECO:0000256" key="12">
    <source>
        <dbReference type="PIRSR" id="PIRSR000159-50"/>
    </source>
</evidence>
<dbReference type="InterPro" id="IPR019456">
    <property type="entry name" value="Pyrv-flavodox_OxRtase_EKR"/>
</dbReference>
<feature type="binding site" evidence="12">
    <location>
        <position position="1086"/>
    </location>
    <ligand>
        <name>[4Fe-4S] cluster</name>
        <dbReference type="ChEBI" id="CHEBI:49883"/>
        <label>3</label>
    </ligand>
</feature>
<dbReference type="PANTHER" id="PTHR32154:SF0">
    <property type="entry name" value="PYRUVATE-FLAVODOXIN OXIDOREDUCTASE-RELATED"/>
    <property type="match status" value="1"/>
</dbReference>
<dbReference type="PROSITE" id="PS00198">
    <property type="entry name" value="4FE4S_FER_1"/>
    <property type="match status" value="1"/>
</dbReference>
<dbReference type="InterPro" id="IPR050722">
    <property type="entry name" value="Pyruvate:ferred/Flavod_OxRd"/>
</dbReference>
<dbReference type="SUPFAM" id="SSF52922">
    <property type="entry name" value="TK C-terminal domain-like"/>
    <property type="match status" value="1"/>
</dbReference>
<dbReference type="Pfam" id="PF02775">
    <property type="entry name" value="TPP_enzyme_C"/>
    <property type="match status" value="1"/>
</dbReference>
<dbReference type="EMBL" id="JACPUR010000038">
    <property type="protein sequence ID" value="MBI3129056.1"/>
    <property type="molecule type" value="Genomic_DNA"/>
</dbReference>
<dbReference type="FunFam" id="3.40.50.920:FF:000007">
    <property type="entry name" value="Pyruvate:ferredoxin (Flavodoxin) oxidoreductase"/>
    <property type="match status" value="1"/>
</dbReference>
<keyword evidence="15" id="KW-0670">Pyruvate</keyword>
<dbReference type="CDD" id="cd03377">
    <property type="entry name" value="TPP_PFOR_PNO"/>
    <property type="match status" value="1"/>
</dbReference>
<protein>
    <submittedName>
        <fullName evidence="15">Pyruvate:ferredoxin (Flavodoxin) oxidoreductase</fullName>
    </submittedName>
</protein>
<dbReference type="SUPFAM" id="SSF52518">
    <property type="entry name" value="Thiamin diphosphate-binding fold (THDP-binding)"/>
    <property type="match status" value="2"/>
</dbReference>
<dbReference type="GO" id="GO:0030976">
    <property type="term" value="F:thiamine pyrophosphate binding"/>
    <property type="evidence" value="ECO:0007669"/>
    <property type="project" value="InterPro"/>
</dbReference>
<dbReference type="PANTHER" id="PTHR32154">
    <property type="entry name" value="PYRUVATE-FLAVODOXIN OXIDOREDUCTASE-RELATED"/>
    <property type="match status" value="1"/>
</dbReference>
<evidence type="ECO:0000256" key="4">
    <source>
        <dbReference type="ARBA" id="ARBA00022723"/>
    </source>
</evidence>
<keyword evidence="6 9" id="KW-0560">Oxidoreductase</keyword>
<dbReference type="InterPro" id="IPR017900">
    <property type="entry name" value="4Fe4S_Fe_S_CS"/>
</dbReference>
<evidence type="ECO:0000256" key="2">
    <source>
        <dbReference type="ARBA" id="ARBA00022448"/>
    </source>
</evidence>
<evidence type="ECO:0000256" key="7">
    <source>
        <dbReference type="ARBA" id="ARBA00023004"/>
    </source>
</evidence>
<dbReference type="Pfam" id="PF01855">
    <property type="entry name" value="POR_N"/>
    <property type="match status" value="1"/>
</dbReference>
<feature type="binding site" evidence="12">
    <location>
        <position position="756"/>
    </location>
    <ligand>
        <name>[4Fe-4S] cluster</name>
        <dbReference type="ChEBI" id="CHEBI:49883"/>
        <label>2</label>
    </ligand>
</feature>
<organism evidence="15 16">
    <name type="scientific">Tectimicrobiota bacterium</name>
    <dbReference type="NCBI Taxonomy" id="2528274"/>
    <lineage>
        <taxon>Bacteria</taxon>
        <taxon>Pseudomonadati</taxon>
        <taxon>Nitrospinota/Tectimicrobiota group</taxon>
        <taxon>Candidatus Tectimicrobiota</taxon>
    </lineage>
</organism>
<evidence type="ECO:0000256" key="6">
    <source>
        <dbReference type="ARBA" id="ARBA00023002"/>
    </source>
</evidence>
<dbReference type="NCBIfam" id="TIGR02176">
    <property type="entry name" value="pyruv_ox_red"/>
    <property type="match status" value="1"/>
</dbReference>
<dbReference type="InterPro" id="IPR009014">
    <property type="entry name" value="Transketo_C/PFOR_II"/>
</dbReference>
<evidence type="ECO:0000256" key="11">
    <source>
        <dbReference type="PIRSR" id="PIRSR000159-2"/>
    </source>
</evidence>
<keyword evidence="2 9" id="KW-0813">Transport</keyword>
<dbReference type="InterPro" id="IPR017896">
    <property type="entry name" value="4Fe4S_Fe-S-bd"/>
</dbReference>
<evidence type="ECO:0000259" key="14">
    <source>
        <dbReference type="PROSITE" id="PS51379"/>
    </source>
</evidence>
<evidence type="ECO:0000256" key="8">
    <source>
        <dbReference type="ARBA" id="ARBA00023014"/>
    </source>
</evidence>
<feature type="binding site" evidence="12">
    <location>
        <position position="759"/>
    </location>
    <ligand>
        <name>[4Fe-4S] cluster</name>
        <dbReference type="ChEBI" id="CHEBI:49883"/>
        <label>2</label>
    </ligand>
</feature>
<feature type="binding site" evidence="12">
    <location>
        <position position="697"/>
    </location>
    <ligand>
        <name>[4Fe-4S] cluster</name>
        <dbReference type="ChEBI" id="CHEBI:49883"/>
        <label>1</label>
    </ligand>
</feature>
<dbReference type="FunFam" id="3.40.50.970:FF:000041">
    <property type="entry name" value="Pyruvate:ferredoxin (Flavodoxin) oxidoreductase"/>
    <property type="match status" value="1"/>
</dbReference>
<feature type="binding site" evidence="12">
    <location>
        <position position="703"/>
    </location>
    <ligand>
        <name>[4Fe-4S] cluster</name>
        <dbReference type="ChEBI" id="CHEBI:49883"/>
        <label>1</label>
    </ligand>
</feature>
<dbReference type="Pfam" id="PF17147">
    <property type="entry name" value="PFOR_II"/>
    <property type="match status" value="1"/>
</dbReference>
<dbReference type="Pfam" id="PF10371">
    <property type="entry name" value="EKR"/>
    <property type="match status" value="1"/>
</dbReference>
<keyword evidence="5 9" id="KW-0249">Electron transport</keyword>
<evidence type="ECO:0000256" key="1">
    <source>
        <dbReference type="ARBA" id="ARBA00009032"/>
    </source>
</evidence>
<dbReference type="GO" id="GO:0005506">
    <property type="term" value="F:iron ion binding"/>
    <property type="evidence" value="ECO:0007669"/>
    <property type="project" value="InterPro"/>
</dbReference>
<dbReference type="InterPro" id="IPR002880">
    <property type="entry name" value="Pyrv_Fd/Flavodoxin_OxRdtase_N"/>
</dbReference>
<dbReference type="AlphaFoldDB" id="A0A932MRH3"/>
<dbReference type="InterPro" id="IPR037112">
    <property type="entry name" value="Pyrv-flavodox_OxR_EKR_sf"/>
</dbReference>
<feature type="binding site" evidence="12">
    <location>
        <position position="827"/>
    </location>
    <ligand>
        <name>[4Fe-4S] cluster</name>
        <dbReference type="ChEBI" id="CHEBI:49883"/>
        <label>3</label>
    </ligand>
</feature>
<dbReference type="SUPFAM" id="SSF54862">
    <property type="entry name" value="4Fe-4S ferredoxins"/>
    <property type="match status" value="1"/>
</dbReference>
<feature type="binding site" evidence="10">
    <location>
        <position position="114"/>
    </location>
    <ligand>
        <name>pyruvate</name>
        <dbReference type="ChEBI" id="CHEBI:15361"/>
    </ligand>
</feature>
<dbReference type="PROSITE" id="PS51379">
    <property type="entry name" value="4FE4S_FER_2"/>
    <property type="match status" value="2"/>
</dbReference>
<dbReference type="Proteomes" id="UP000782312">
    <property type="component" value="Unassembled WGS sequence"/>
</dbReference>